<evidence type="ECO:0000256" key="1">
    <source>
        <dbReference type="SAM" id="MobiDB-lite"/>
    </source>
</evidence>
<accession>A0A0A6PHV3</accession>
<organism evidence="2 3">
    <name type="scientific">Candidatus Thiomargarita nelsonii</name>
    <dbReference type="NCBI Taxonomy" id="1003181"/>
    <lineage>
        <taxon>Bacteria</taxon>
        <taxon>Pseudomonadati</taxon>
        <taxon>Pseudomonadota</taxon>
        <taxon>Gammaproteobacteria</taxon>
        <taxon>Thiotrichales</taxon>
        <taxon>Thiotrichaceae</taxon>
        <taxon>Thiomargarita</taxon>
    </lineage>
</organism>
<dbReference type="EMBL" id="JSZA02000279">
    <property type="protein sequence ID" value="KHD05693.1"/>
    <property type="molecule type" value="Genomic_DNA"/>
</dbReference>
<evidence type="ECO:0000313" key="2">
    <source>
        <dbReference type="EMBL" id="KHD05693.1"/>
    </source>
</evidence>
<sequence>MPFKSVYVQSRGVSHKYDYQWKKITLDEQQQDDAKFILPLNEFLDTEYEPFSLLIARTEEGLCLLITRLRSNRKDFQSRVIRNSLAFIFDEEQVIFDEEREIRGLAVRFLDDEKSIRKKLDQIITDDDNDNAGFHVKYDDFCELFSDNVNGIGDGQPENKYLIGKTSPTLLSDLADTLRKTKLPQEKEKEILVVVTGFKKPETLANVWRGLCSLEKSKDWRTSAPQKKMPRKMPKAIVLVLVVILCAMPWNRQNKLENPSSDLSSPSLENTTTPDNGSKDKQGQESHPDDTPTEKPPEPPKNDQQGVVTPPHGKK</sequence>
<dbReference type="Proteomes" id="UP000030428">
    <property type="component" value="Unassembled WGS sequence"/>
</dbReference>
<dbReference type="AlphaFoldDB" id="A0A0A6PHV3"/>
<name>A0A0A6PHV3_9GAMM</name>
<feature type="compositionally biased region" description="Polar residues" evidence="1">
    <location>
        <begin position="256"/>
        <end position="276"/>
    </location>
</feature>
<keyword evidence="3" id="KW-1185">Reference proteome</keyword>
<feature type="compositionally biased region" description="Basic and acidic residues" evidence="1">
    <location>
        <begin position="277"/>
        <end position="301"/>
    </location>
</feature>
<reference evidence="2 3" key="1">
    <citation type="journal article" date="2016" name="Front. Microbiol.">
        <title>Single-Cell (Meta-)Genomics of a Dimorphic Candidatus Thiomargarita nelsonii Reveals Genomic Plasticity.</title>
        <authorList>
            <person name="Flood B.E."/>
            <person name="Fliss P."/>
            <person name="Jones D.S."/>
            <person name="Dick G.J."/>
            <person name="Jain S."/>
            <person name="Kaster A.K."/>
            <person name="Winkel M."/>
            <person name="Mussmann M."/>
            <person name="Bailey J."/>
        </authorList>
    </citation>
    <scope>NUCLEOTIDE SEQUENCE [LARGE SCALE GENOMIC DNA]</scope>
    <source>
        <strain evidence="2">Hydrate Ridge</strain>
    </source>
</reference>
<evidence type="ECO:0000313" key="3">
    <source>
        <dbReference type="Proteomes" id="UP000030428"/>
    </source>
</evidence>
<gene>
    <name evidence="2" type="ORF">PN36_32290</name>
</gene>
<protein>
    <submittedName>
        <fullName evidence="2">Uncharacterized protein</fullName>
    </submittedName>
</protein>
<comment type="caution">
    <text evidence="2">The sequence shown here is derived from an EMBL/GenBank/DDBJ whole genome shotgun (WGS) entry which is preliminary data.</text>
</comment>
<feature type="region of interest" description="Disordered" evidence="1">
    <location>
        <begin position="256"/>
        <end position="315"/>
    </location>
</feature>
<proteinExistence type="predicted"/>